<accession>A0ABW0RN25</accession>
<proteinExistence type="predicted"/>
<keyword evidence="1" id="KW-0812">Transmembrane</keyword>
<organism evidence="2 3">
    <name type="scientific">Marinobacter koreensis</name>
    <dbReference type="NCBI Taxonomy" id="335974"/>
    <lineage>
        <taxon>Bacteria</taxon>
        <taxon>Pseudomonadati</taxon>
        <taxon>Pseudomonadota</taxon>
        <taxon>Gammaproteobacteria</taxon>
        <taxon>Pseudomonadales</taxon>
        <taxon>Marinobacteraceae</taxon>
        <taxon>Marinobacter</taxon>
    </lineage>
</organism>
<gene>
    <name evidence="2" type="ORF">ACFPQA_12190</name>
</gene>
<dbReference type="RefSeq" id="WP_248159838.1">
    <property type="nucleotide sequence ID" value="NZ_JAKZAJ010000005.1"/>
</dbReference>
<feature type="transmembrane region" description="Helical" evidence="1">
    <location>
        <begin position="28"/>
        <end position="47"/>
    </location>
</feature>
<sequence>MKKILLELAAVLLITLPAVLMITDQAAQTVFLCATLVIAYGIVFLSIRPASRNQDQRWRF</sequence>
<keyword evidence="1" id="KW-1133">Transmembrane helix</keyword>
<evidence type="ECO:0000313" key="3">
    <source>
        <dbReference type="Proteomes" id="UP001596055"/>
    </source>
</evidence>
<evidence type="ECO:0000313" key="2">
    <source>
        <dbReference type="EMBL" id="MFC5545818.1"/>
    </source>
</evidence>
<dbReference type="Proteomes" id="UP001596055">
    <property type="component" value="Unassembled WGS sequence"/>
</dbReference>
<keyword evidence="1" id="KW-0472">Membrane</keyword>
<dbReference type="EMBL" id="JBHSNL010000004">
    <property type="protein sequence ID" value="MFC5545818.1"/>
    <property type="molecule type" value="Genomic_DNA"/>
</dbReference>
<name>A0ABW0RN25_9GAMM</name>
<reference evidence="3" key="1">
    <citation type="journal article" date="2019" name="Int. J. Syst. Evol. Microbiol.">
        <title>The Global Catalogue of Microorganisms (GCM) 10K type strain sequencing project: providing services to taxonomists for standard genome sequencing and annotation.</title>
        <authorList>
            <consortium name="The Broad Institute Genomics Platform"/>
            <consortium name="The Broad Institute Genome Sequencing Center for Infectious Disease"/>
            <person name="Wu L."/>
            <person name="Ma J."/>
        </authorList>
    </citation>
    <scope>NUCLEOTIDE SEQUENCE [LARGE SCALE GENOMIC DNA]</scope>
    <source>
        <strain evidence="3">CGMCC 4.1799</strain>
    </source>
</reference>
<evidence type="ECO:0000256" key="1">
    <source>
        <dbReference type="SAM" id="Phobius"/>
    </source>
</evidence>
<protein>
    <submittedName>
        <fullName evidence="2">Uncharacterized protein</fullName>
    </submittedName>
</protein>
<keyword evidence="3" id="KW-1185">Reference proteome</keyword>
<comment type="caution">
    <text evidence="2">The sequence shown here is derived from an EMBL/GenBank/DDBJ whole genome shotgun (WGS) entry which is preliminary data.</text>
</comment>